<evidence type="ECO:0000256" key="6">
    <source>
        <dbReference type="ARBA" id="ARBA00022527"/>
    </source>
</evidence>
<keyword evidence="14 19" id="KW-1133">Transmembrane helix</keyword>
<keyword evidence="16" id="KW-0675">Receptor</keyword>
<evidence type="ECO:0000256" key="7">
    <source>
        <dbReference type="ARBA" id="ARBA00022679"/>
    </source>
</evidence>
<feature type="domain" description="Protein kinase" evidence="20">
    <location>
        <begin position="401"/>
        <end position="683"/>
    </location>
</feature>
<evidence type="ECO:0000313" key="21">
    <source>
        <dbReference type="EMBL" id="KAF0914166.1"/>
    </source>
</evidence>
<proteinExistence type="inferred from homology"/>
<comment type="caution">
    <text evidence="21">The sequence shown here is derived from an EMBL/GenBank/DDBJ whole genome shotgun (WGS) entry which is preliminary data.</text>
</comment>
<evidence type="ECO:0000256" key="2">
    <source>
        <dbReference type="ARBA" id="ARBA00008536"/>
    </source>
</evidence>
<dbReference type="InterPro" id="IPR008271">
    <property type="entry name" value="Ser/Thr_kinase_AS"/>
</dbReference>
<keyword evidence="15 19" id="KW-0472">Membrane</keyword>
<keyword evidence="5" id="KW-1003">Cell membrane</keyword>
<dbReference type="EMBL" id="SPHZ02000006">
    <property type="protein sequence ID" value="KAF0914166.1"/>
    <property type="molecule type" value="Genomic_DNA"/>
</dbReference>
<comment type="subcellular location">
    <subcellularLocation>
        <location evidence="1">Cell membrane</location>
        <topology evidence="1">Single-pass type I membrane protein</topology>
    </subcellularLocation>
</comment>
<dbReference type="PANTHER" id="PTHR27007">
    <property type="match status" value="1"/>
</dbReference>
<dbReference type="CDD" id="cd06899">
    <property type="entry name" value="lectin_legume_LecRK_Arcelin_ConA"/>
    <property type="match status" value="1"/>
</dbReference>
<keyword evidence="7" id="KW-0808">Transferase</keyword>
<comment type="similarity">
    <text evidence="2">In the N-terminal section; belongs to the leguminous lectin family.</text>
</comment>
<protein>
    <recommendedName>
        <fullName evidence="4">non-specific serine/threonine protein kinase</fullName>
        <ecNumber evidence="4">2.7.11.1</ecNumber>
    </recommendedName>
</protein>
<dbReference type="SMART" id="SM00220">
    <property type="entry name" value="S_TKc"/>
    <property type="match status" value="1"/>
</dbReference>
<dbReference type="PROSITE" id="PS00107">
    <property type="entry name" value="PROTEIN_KINASE_ATP"/>
    <property type="match status" value="1"/>
</dbReference>
<organism evidence="21 22">
    <name type="scientific">Oryza meyeriana var. granulata</name>
    <dbReference type="NCBI Taxonomy" id="110450"/>
    <lineage>
        <taxon>Eukaryota</taxon>
        <taxon>Viridiplantae</taxon>
        <taxon>Streptophyta</taxon>
        <taxon>Embryophyta</taxon>
        <taxon>Tracheophyta</taxon>
        <taxon>Spermatophyta</taxon>
        <taxon>Magnoliopsida</taxon>
        <taxon>Liliopsida</taxon>
        <taxon>Poales</taxon>
        <taxon>Poaceae</taxon>
        <taxon>BOP clade</taxon>
        <taxon>Oryzoideae</taxon>
        <taxon>Oryzeae</taxon>
        <taxon>Oryzinae</taxon>
        <taxon>Oryza</taxon>
        <taxon>Oryza meyeriana</taxon>
    </lineage>
</organism>
<dbReference type="PROSITE" id="PS50011">
    <property type="entry name" value="PROTEIN_KINASE_DOM"/>
    <property type="match status" value="1"/>
</dbReference>
<dbReference type="Pfam" id="PF00069">
    <property type="entry name" value="Pkinase"/>
    <property type="match status" value="1"/>
</dbReference>
<evidence type="ECO:0000256" key="9">
    <source>
        <dbReference type="ARBA" id="ARBA00022729"/>
    </source>
</evidence>
<dbReference type="Gene3D" id="3.30.200.20">
    <property type="entry name" value="Phosphorylase Kinase, domain 1"/>
    <property type="match status" value="1"/>
</dbReference>
<keyword evidence="8 19" id="KW-0812">Transmembrane</keyword>
<evidence type="ECO:0000313" key="22">
    <source>
        <dbReference type="Proteomes" id="UP000479710"/>
    </source>
</evidence>
<keyword evidence="22" id="KW-1185">Reference proteome</keyword>
<evidence type="ECO:0000256" key="10">
    <source>
        <dbReference type="ARBA" id="ARBA00022734"/>
    </source>
</evidence>
<sequence length="693" mass="75218">MQAKTTTRDEHLIFSFVLVPTQRFRAHMAAGNTAAAASTACRRRLLISLIFFALFVSHGGLHASSLYFDFDFSNASTFSLAGFDTAGVAAFHGGLFDLTANAYNASLFDNVGRVSYAHPVPLWDDATGEVASFSTSFTFVINITDMNNKGDGMAFFLGQFPSTLPPLSYGGSLGLCSNYCLNASAIAGKDRFVAVEFDTFNHSFDPSRTYDHMGIDVNSVRSVANISLVSFSLNGQMSARVDYNSSTTVMSVELRFDHSPKFATATPIFNMSAKVNLTAVLPEQVAIGFSAATGKSVELHQLLSWSFSLVNPNSRSSSAGANSSKSNVGLIVALVITSAVSVILCVAVLALLSALRKKTLALAEREEESEAQSMLMDEEFQKGSGPKRFEFRQLAAATRGFSEEEKLGEGGFGSVYRGFLKELDAHVAIKKVSRASEQGRKEYSSEVKIISRLRHRNLVQLIGWCHEGRELMLVYELMPNGSLDVHLYNPVILLTRPVRFKIVLGLGSALLYLHQEWEQCVLHRDVKPSNIMLDASFGAKLGDFGLARLVDHGRGSHTTNLAGTMGYMDPECLATGRAGPESDMYSSGVVLLEIACGRPPVAPAPDRWEDGTVVRLVESVWGMYGRGAVLEAVDERLSGDFDGGEVERVMVVGLACAHPDCNLRPSIRQAVSMLQGEAPLPTLPARMPTPKYF</sequence>
<comment type="similarity">
    <text evidence="3">In the C-terminal section; belongs to the protein kinase superfamily. Ser/Thr protein kinase family.</text>
</comment>
<dbReference type="GO" id="GO:0005886">
    <property type="term" value="C:plasma membrane"/>
    <property type="evidence" value="ECO:0007669"/>
    <property type="project" value="UniProtKB-SubCell"/>
</dbReference>
<dbReference type="Pfam" id="PF00139">
    <property type="entry name" value="Lectin_legB"/>
    <property type="match status" value="1"/>
</dbReference>
<keyword evidence="9" id="KW-0732">Signal</keyword>
<dbReference type="InterPro" id="IPR019825">
    <property type="entry name" value="Lectin_legB_Mn/Ca_BS"/>
</dbReference>
<feature type="transmembrane region" description="Helical" evidence="19">
    <location>
        <begin position="328"/>
        <end position="355"/>
    </location>
</feature>
<evidence type="ECO:0000256" key="1">
    <source>
        <dbReference type="ARBA" id="ARBA00004251"/>
    </source>
</evidence>
<dbReference type="InterPro" id="IPR001220">
    <property type="entry name" value="Legume_lectin_dom"/>
</dbReference>
<keyword evidence="6" id="KW-0723">Serine/threonine-protein kinase</keyword>
<dbReference type="InterPro" id="IPR013320">
    <property type="entry name" value="ConA-like_dom_sf"/>
</dbReference>
<evidence type="ECO:0000256" key="11">
    <source>
        <dbReference type="ARBA" id="ARBA00022741"/>
    </source>
</evidence>
<evidence type="ECO:0000256" key="19">
    <source>
        <dbReference type="SAM" id="Phobius"/>
    </source>
</evidence>
<dbReference type="InterPro" id="IPR017441">
    <property type="entry name" value="Protein_kinase_ATP_BS"/>
</dbReference>
<dbReference type="PROSITE" id="PS00307">
    <property type="entry name" value="LECTIN_LEGUME_BETA"/>
    <property type="match status" value="1"/>
</dbReference>
<evidence type="ECO:0000256" key="3">
    <source>
        <dbReference type="ARBA" id="ARBA00010217"/>
    </source>
</evidence>
<keyword evidence="13 18" id="KW-0067">ATP-binding</keyword>
<name>A0A6G1DP04_9ORYZ</name>
<evidence type="ECO:0000259" key="20">
    <source>
        <dbReference type="PROSITE" id="PS50011"/>
    </source>
</evidence>
<dbReference type="PROSITE" id="PS00108">
    <property type="entry name" value="PROTEIN_KINASE_ST"/>
    <property type="match status" value="1"/>
</dbReference>
<dbReference type="GO" id="GO:0030246">
    <property type="term" value="F:carbohydrate binding"/>
    <property type="evidence" value="ECO:0007669"/>
    <property type="project" value="UniProtKB-KW"/>
</dbReference>
<evidence type="ECO:0000256" key="14">
    <source>
        <dbReference type="ARBA" id="ARBA00022989"/>
    </source>
</evidence>
<evidence type="ECO:0000256" key="8">
    <source>
        <dbReference type="ARBA" id="ARBA00022692"/>
    </source>
</evidence>
<dbReference type="AlphaFoldDB" id="A0A6G1DP04"/>
<dbReference type="InterPro" id="IPR011009">
    <property type="entry name" value="Kinase-like_dom_sf"/>
</dbReference>
<dbReference type="Proteomes" id="UP000479710">
    <property type="component" value="Unassembled WGS sequence"/>
</dbReference>
<evidence type="ECO:0000256" key="5">
    <source>
        <dbReference type="ARBA" id="ARBA00022475"/>
    </source>
</evidence>
<dbReference type="OrthoDB" id="1935106at2759"/>
<evidence type="ECO:0000256" key="12">
    <source>
        <dbReference type="ARBA" id="ARBA00022777"/>
    </source>
</evidence>
<dbReference type="GO" id="GO:0005524">
    <property type="term" value="F:ATP binding"/>
    <property type="evidence" value="ECO:0007669"/>
    <property type="project" value="UniProtKB-UniRule"/>
</dbReference>
<reference evidence="21 22" key="1">
    <citation type="submission" date="2019-11" db="EMBL/GenBank/DDBJ databases">
        <title>Whole genome sequence of Oryza granulata.</title>
        <authorList>
            <person name="Li W."/>
        </authorList>
    </citation>
    <scope>NUCLEOTIDE SEQUENCE [LARGE SCALE GENOMIC DNA]</scope>
    <source>
        <strain evidence="22">cv. Menghai</strain>
        <tissue evidence="21">Leaf</tissue>
    </source>
</reference>
<feature type="transmembrane region" description="Helical" evidence="19">
    <location>
        <begin position="45"/>
        <end position="68"/>
    </location>
</feature>
<dbReference type="FunFam" id="3.30.200.20:FF:000168">
    <property type="entry name" value="L-type lectin-domain containing receptor kinase IX.1"/>
    <property type="match status" value="1"/>
</dbReference>
<dbReference type="InterPro" id="IPR050528">
    <property type="entry name" value="L-type_Lectin-RKs"/>
</dbReference>
<dbReference type="GO" id="GO:0002229">
    <property type="term" value="P:defense response to oomycetes"/>
    <property type="evidence" value="ECO:0007669"/>
    <property type="project" value="UniProtKB-ARBA"/>
</dbReference>
<gene>
    <name evidence="21" type="ORF">E2562_027585</name>
</gene>
<accession>A0A6G1DP04</accession>
<dbReference type="SUPFAM" id="SSF56112">
    <property type="entry name" value="Protein kinase-like (PK-like)"/>
    <property type="match status" value="1"/>
</dbReference>
<keyword evidence="12" id="KW-0418">Kinase</keyword>
<evidence type="ECO:0000256" key="16">
    <source>
        <dbReference type="ARBA" id="ARBA00023170"/>
    </source>
</evidence>
<evidence type="ECO:0000256" key="18">
    <source>
        <dbReference type="PROSITE-ProRule" id="PRU10141"/>
    </source>
</evidence>
<dbReference type="Gene3D" id="1.10.510.10">
    <property type="entry name" value="Transferase(Phosphotransferase) domain 1"/>
    <property type="match status" value="1"/>
</dbReference>
<keyword evidence="17" id="KW-0325">Glycoprotein</keyword>
<dbReference type="FunFam" id="1.10.510.10:FF:000240">
    <property type="entry name" value="Lectin-domain containing receptor kinase A4.3"/>
    <property type="match status" value="1"/>
</dbReference>
<evidence type="ECO:0000256" key="17">
    <source>
        <dbReference type="ARBA" id="ARBA00023180"/>
    </source>
</evidence>
<dbReference type="EC" id="2.7.11.1" evidence="4"/>
<dbReference type="Gene3D" id="2.60.120.200">
    <property type="match status" value="1"/>
</dbReference>
<keyword evidence="10" id="KW-0430">Lectin</keyword>
<evidence type="ECO:0000256" key="15">
    <source>
        <dbReference type="ARBA" id="ARBA00023136"/>
    </source>
</evidence>
<dbReference type="SUPFAM" id="SSF49899">
    <property type="entry name" value="Concanavalin A-like lectins/glucanases"/>
    <property type="match status" value="1"/>
</dbReference>
<evidence type="ECO:0000256" key="4">
    <source>
        <dbReference type="ARBA" id="ARBA00012513"/>
    </source>
</evidence>
<evidence type="ECO:0000256" key="13">
    <source>
        <dbReference type="ARBA" id="ARBA00022840"/>
    </source>
</evidence>
<keyword evidence="11 18" id="KW-0547">Nucleotide-binding</keyword>
<feature type="binding site" evidence="18">
    <location>
        <position position="431"/>
    </location>
    <ligand>
        <name>ATP</name>
        <dbReference type="ChEBI" id="CHEBI:30616"/>
    </ligand>
</feature>
<dbReference type="GO" id="GO:0004674">
    <property type="term" value="F:protein serine/threonine kinase activity"/>
    <property type="evidence" value="ECO:0007669"/>
    <property type="project" value="UniProtKB-KW"/>
</dbReference>
<dbReference type="InterPro" id="IPR000719">
    <property type="entry name" value="Prot_kinase_dom"/>
</dbReference>